<protein>
    <recommendedName>
        <fullName evidence="7">Esterase</fullName>
    </recommendedName>
</protein>
<proteinExistence type="inferred from homology"/>
<keyword evidence="4" id="KW-0732">Signal</keyword>
<keyword evidence="2" id="KW-0378">Hydrolase</keyword>
<evidence type="ECO:0000256" key="1">
    <source>
        <dbReference type="ARBA" id="ARBA00005622"/>
    </source>
</evidence>
<dbReference type="SUPFAM" id="SSF53474">
    <property type="entry name" value="alpha/beta-Hydrolases"/>
    <property type="match status" value="1"/>
</dbReference>
<comment type="similarity">
    <text evidence="1">Belongs to the esterase D family.</text>
</comment>
<evidence type="ECO:0000256" key="3">
    <source>
        <dbReference type="PROSITE-ProRule" id="PRU00339"/>
    </source>
</evidence>
<dbReference type="Gene3D" id="3.40.50.1820">
    <property type="entry name" value="alpha/beta hydrolase"/>
    <property type="match status" value="1"/>
</dbReference>
<dbReference type="InterPro" id="IPR029058">
    <property type="entry name" value="AB_hydrolase_fold"/>
</dbReference>
<dbReference type="InterPro" id="IPR052558">
    <property type="entry name" value="Siderophore_Hydrolase_D"/>
</dbReference>
<feature type="signal peptide" evidence="4">
    <location>
        <begin position="1"/>
        <end position="19"/>
    </location>
</feature>
<dbReference type="GO" id="GO:0016788">
    <property type="term" value="F:hydrolase activity, acting on ester bonds"/>
    <property type="evidence" value="ECO:0007669"/>
    <property type="project" value="TreeGrafter"/>
</dbReference>
<keyword evidence="3" id="KW-0802">TPR repeat</keyword>
<dbReference type="Pfam" id="PF00756">
    <property type="entry name" value="Esterase"/>
    <property type="match status" value="1"/>
</dbReference>
<dbReference type="PANTHER" id="PTHR40841">
    <property type="entry name" value="SIDEROPHORE TRIACETYLFUSARININE C ESTERASE"/>
    <property type="match status" value="1"/>
</dbReference>
<dbReference type="PROSITE" id="PS50005">
    <property type="entry name" value="TPR"/>
    <property type="match status" value="1"/>
</dbReference>
<sequence>MKKLILSVLTVFFSLCALAQKDNKVTIGTIDSIQSKILNEQRKIWVYVPSSWSADSKQRYPVLYLLDGDAHFASVVGIIQHLSQGNTICPEMIVVGIPNTDRIRDLTPTHVNAPPPYTDSLMLKTTGGGERFVSFIEKELMPRIDSLYPTQPYKILTGHSFGGLTVMNVALNHTKLFNAYICIDPSMWWDQMNLLNTAKKSLKEKNFSGTTLYLGIANTLREGMDITKVQSDTSKSTRHIRSILNLDQYIKDQKQNGLRYESKYYSDDDHGSVPFITEYDALRFIFNNYRFKISPKDITDPTVDLANKFEKHYQEVSKMLGYKLSPPEIIINNLGCDVLAQKQYAKAAGLLKMNVENYPESYNVQDSYGDYFLAIGDKSKATEYFKKALSIKENPESRRKLNKLLSGSNE</sequence>
<accession>A0A7X0J6V8</accession>
<name>A0A7X0J6V8_9SPHI</name>
<dbReference type="RefSeq" id="WP_184626221.1">
    <property type="nucleotide sequence ID" value="NZ_JACHCC010000008.1"/>
</dbReference>
<reference evidence="5 6" key="1">
    <citation type="submission" date="2020-08" db="EMBL/GenBank/DDBJ databases">
        <title>Genomic Encyclopedia of Type Strains, Phase IV (KMG-V): Genome sequencing to study the core and pangenomes of soil and plant-associated prokaryotes.</title>
        <authorList>
            <person name="Whitman W."/>
        </authorList>
    </citation>
    <scope>NUCLEOTIDE SEQUENCE [LARGE SCALE GENOMIC DNA]</scope>
    <source>
        <strain evidence="5 6">M2T3</strain>
    </source>
</reference>
<evidence type="ECO:0000313" key="5">
    <source>
        <dbReference type="EMBL" id="MBB6500937.1"/>
    </source>
</evidence>
<comment type="caution">
    <text evidence="5">The sequence shown here is derived from an EMBL/GenBank/DDBJ whole genome shotgun (WGS) entry which is preliminary data.</text>
</comment>
<dbReference type="InterPro" id="IPR019734">
    <property type="entry name" value="TPR_rpt"/>
</dbReference>
<gene>
    <name evidence="5" type="ORF">HDF25_003100</name>
</gene>
<dbReference type="InterPro" id="IPR011990">
    <property type="entry name" value="TPR-like_helical_dom_sf"/>
</dbReference>
<dbReference type="EMBL" id="JACHCC010000008">
    <property type="protein sequence ID" value="MBB6500937.1"/>
    <property type="molecule type" value="Genomic_DNA"/>
</dbReference>
<dbReference type="PANTHER" id="PTHR40841:SF2">
    <property type="entry name" value="SIDEROPHORE-DEGRADING ESTERASE (EUROFUNG)"/>
    <property type="match status" value="1"/>
</dbReference>
<feature type="repeat" description="TPR" evidence="3">
    <location>
        <begin position="362"/>
        <end position="395"/>
    </location>
</feature>
<feature type="chain" id="PRO_5031573882" description="Esterase" evidence="4">
    <location>
        <begin position="20"/>
        <end position="410"/>
    </location>
</feature>
<dbReference type="SUPFAM" id="SSF48452">
    <property type="entry name" value="TPR-like"/>
    <property type="match status" value="1"/>
</dbReference>
<dbReference type="InterPro" id="IPR000801">
    <property type="entry name" value="Esterase-like"/>
</dbReference>
<evidence type="ECO:0008006" key="7">
    <source>
        <dbReference type="Google" id="ProtNLM"/>
    </source>
</evidence>
<evidence type="ECO:0000256" key="4">
    <source>
        <dbReference type="SAM" id="SignalP"/>
    </source>
</evidence>
<evidence type="ECO:0000256" key="2">
    <source>
        <dbReference type="ARBA" id="ARBA00022801"/>
    </source>
</evidence>
<evidence type="ECO:0000313" key="6">
    <source>
        <dbReference type="Proteomes" id="UP000521017"/>
    </source>
</evidence>
<dbReference type="AlphaFoldDB" id="A0A7X0J6V8"/>
<dbReference type="Proteomes" id="UP000521017">
    <property type="component" value="Unassembled WGS sequence"/>
</dbReference>
<organism evidence="5 6">
    <name type="scientific">Pedobacter cryoconitis</name>
    <dbReference type="NCBI Taxonomy" id="188932"/>
    <lineage>
        <taxon>Bacteria</taxon>
        <taxon>Pseudomonadati</taxon>
        <taxon>Bacteroidota</taxon>
        <taxon>Sphingobacteriia</taxon>
        <taxon>Sphingobacteriales</taxon>
        <taxon>Sphingobacteriaceae</taxon>
        <taxon>Pedobacter</taxon>
    </lineage>
</organism>